<evidence type="ECO:0000256" key="4">
    <source>
        <dbReference type="ARBA" id="ARBA00022490"/>
    </source>
</evidence>
<keyword evidence="5" id="KW-0694">RNA-binding</keyword>
<feature type="compositionally biased region" description="Basic residues" evidence="8">
    <location>
        <begin position="435"/>
        <end position="444"/>
    </location>
</feature>
<dbReference type="InterPro" id="IPR001247">
    <property type="entry name" value="ExoRNase_PH_dom1"/>
</dbReference>
<dbReference type="SUPFAM" id="SSF54211">
    <property type="entry name" value="Ribosomal protein S5 domain 2-like"/>
    <property type="match status" value="1"/>
</dbReference>
<dbReference type="GO" id="GO:0034473">
    <property type="term" value="P:U1 snRNA 3'-end processing"/>
    <property type="evidence" value="ECO:0007669"/>
    <property type="project" value="TreeGrafter"/>
</dbReference>
<dbReference type="FunFam" id="3.30.230.70:FF:000007">
    <property type="entry name" value="Exosome complex component RRP45B"/>
    <property type="match status" value="1"/>
</dbReference>
<dbReference type="GO" id="GO:0034476">
    <property type="term" value="P:U5 snRNA 3'-end processing"/>
    <property type="evidence" value="ECO:0007669"/>
    <property type="project" value="TreeGrafter"/>
</dbReference>
<evidence type="ECO:0000256" key="5">
    <source>
        <dbReference type="ARBA" id="ARBA00022884"/>
    </source>
</evidence>
<gene>
    <name evidence="11" type="ORF">TAV2_LOCUS15195</name>
</gene>
<dbReference type="PANTHER" id="PTHR11097:SF14">
    <property type="entry name" value="EXOSOME COMPLEX COMPONENT RRP45"/>
    <property type="match status" value="1"/>
</dbReference>
<comment type="subcellular location">
    <subcellularLocation>
        <location evidence="2">Cytoplasm</location>
    </subcellularLocation>
    <subcellularLocation>
        <location evidence="1">Nucleus</location>
    </subcellularLocation>
</comment>
<dbReference type="InterPro" id="IPR020568">
    <property type="entry name" value="Ribosomal_Su5_D2-typ_SF"/>
</dbReference>
<dbReference type="InterPro" id="IPR033100">
    <property type="entry name" value="Rrp45"/>
</dbReference>
<feature type="non-terminal residue" evidence="11">
    <location>
        <position position="444"/>
    </location>
</feature>
<evidence type="ECO:0000259" key="9">
    <source>
        <dbReference type="Pfam" id="PF01138"/>
    </source>
</evidence>
<dbReference type="InterPro" id="IPR036345">
    <property type="entry name" value="ExoRNase_PH_dom2_sf"/>
</dbReference>
<dbReference type="GO" id="GO:0071035">
    <property type="term" value="P:nuclear polyadenylation-dependent rRNA catabolic process"/>
    <property type="evidence" value="ECO:0007669"/>
    <property type="project" value="TreeGrafter"/>
</dbReference>
<organism evidence="11 12">
    <name type="scientific">Thlaspi arvense</name>
    <name type="common">Field penny-cress</name>
    <dbReference type="NCBI Taxonomy" id="13288"/>
    <lineage>
        <taxon>Eukaryota</taxon>
        <taxon>Viridiplantae</taxon>
        <taxon>Streptophyta</taxon>
        <taxon>Embryophyta</taxon>
        <taxon>Tracheophyta</taxon>
        <taxon>Spermatophyta</taxon>
        <taxon>Magnoliopsida</taxon>
        <taxon>eudicotyledons</taxon>
        <taxon>Gunneridae</taxon>
        <taxon>Pentapetalae</taxon>
        <taxon>rosids</taxon>
        <taxon>malvids</taxon>
        <taxon>Brassicales</taxon>
        <taxon>Brassicaceae</taxon>
        <taxon>Thlaspideae</taxon>
        <taxon>Thlaspi</taxon>
    </lineage>
</organism>
<dbReference type="InterPro" id="IPR050590">
    <property type="entry name" value="Exosome_comp_Rrp42_subfam"/>
</dbReference>
<dbReference type="GO" id="GO:0034475">
    <property type="term" value="P:U4 snRNA 3'-end processing"/>
    <property type="evidence" value="ECO:0007669"/>
    <property type="project" value="TreeGrafter"/>
</dbReference>
<comment type="similarity">
    <text evidence="3">Belongs to the RNase PH family.</text>
</comment>
<feature type="domain" description="Exoribonuclease phosphorolytic" evidence="10">
    <location>
        <begin position="198"/>
        <end position="265"/>
    </location>
</feature>
<dbReference type="GO" id="GO:0071038">
    <property type="term" value="P:TRAMP-dependent tRNA surveillance pathway"/>
    <property type="evidence" value="ECO:0007669"/>
    <property type="project" value="TreeGrafter"/>
</dbReference>
<dbReference type="Pfam" id="PF03725">
    <property type="entry name" value="RNase_PH_C"/>
    <property type="match status" value="1"/>
</dbReference>
<feature type="region of interest" description="Disordered" evidence="8">
    <location>
        <begin position="301"/>
        <end position="444"/>
    </location>
</feature>
<evidence type="ECO:0000256" key="8">
    <source>
        <dbReference type="SAM" id="MobiDB-lite"/>
    </source>
</evidence>
<evidence type="ECO:0000313" key="12">
    <source>
        <dbReference type="Proteomes" id="UP000836841"/>
    </source>
</evidence>
<reference evidence="11 12" key="1">
    <citation type="submission" date="2022-03" db="EMBL/GenBank/DDBJ databases">
        <authorList>
            <person name="Nunn A."/>
            <person name="Chopra R."/>
            <person name="Nunn A."/>
            <person name="Contreras Garrido A."/>
        </authorList>
    </citation>
    <scope>NUCLEOTIDE SEQUENCE [LARGE SCALE GENOMIC DNA]</scope>
</reference>
<dbReference type="GO" id="GO:0016075">
    <property type="term" value="P:rRNA catabolic process"/>
    <property type="evidence" value="ECO:0007669"/>
    <property type="project" value="TreeGrafter"/>
</dbReference>
<dbReference type="CDD" id="cd11368">
    <property type="entry name" value="RNase_PH_RRP45"/>
    <property type="match status" value="1"/>
</dbReference>
<name>A0AAU9SGH1_THLAR</name>
<proteinExistence type="inferred from homology"/>
<dbReference type="PANTHER" id="PTHR11097">
    <property type="entry name" value="EXOSOME COMPLEX EXONUCLEASE RIBOSOMAL RNA PROCESSING PROTEIN"/>
    <property type="match status" value="1"/>
</dbReference>
<dbReference type="GO" id="GO:0000177">
    <property type="term" value="C:cytoplasmic exosome (RNase complex)"/>
    <property type="evidence" value="ECO:0007669"/>
    <property type="project" value="TreeGrafter"/>
</dbReference>
<dbReference type="InterPro" id="IPR027408">
    <property type="entry name" value="PNPase/RNase_PH_dom_sf"/>
</dbReference>
<keyword evidence="6" id="KW-0539">Nucleus</keyword>
<accession>A0AAU9SGH1</accession>
<dbReference type="Pfam" id="PF01138">
    <property type="entry name" value="RNase_PH"/>
    <property type="match status" value="1"/>
</dbReference>
<dbReference type="AlphaFoldDB" id="A0AAU9SGH1"/>
<evidence type="ECO:0000256" key="2">
    <source>
        <dbReference type="ARBA" id="ARBA00004496"/>
    </source>
</evidence>
<evidence type="ECO:0000256" key="6">
    <source>
        <dbReference type="ARBA" id="ARBA00023242"/>
    </source>
</evidence>
<dbReference type="GO" id="GO:0000467">
    <property type="term" value="P:exonucleolytic trimming to generate mature 3'-end of 5.8S rRNA from tricistronic rRNA transcript (SSU-rRNA, 5.8S rRNA, LSU-rRNA)"/>
    <property type="evidence" value="ECO:0007669"/>
    <property type="project" value="TreeGrafter"/>
</dbReference>
<evidence type="ECO:0000256" key="1">
    <source>
        <dbReference type="ARBA" id="ARBA00004123"/>
    </source>
</evidence>
<dbReference type="SUPFAM" id="SSF55666">
    <property type="entry name" value="Ribonuclease PH domain 2-like"/>
    <property type="match status" value="1"/>
</dbReference>
<keyword evidence="12" id="KW-1185">Reference proteome</keyword>
<dbReference type="GO" id="GO:0000176">
    <property type="term" value="C:nuclear exosome (RNase complex)"/>
    <property type="evidence" value="ECO:0007669"/>
    <property type="project" value="TreeGrafter"/>
</dbReference>
<dbReference type="InterPro" id="IPR015847">
    <property type="entry name" value="ExoRNase_PH_dom2"/>
</dbReference>
<evidence type="ECO:0000256" key="7">
    <source>
        <dbReference type="ARBA" id="ARBA00079975"/>
    </source>
</evidence>
<dbReference type="Proteomes" id="UP000836841">
    <property type="component" value="Chromosome 5"/>
</dbReference>
<protein>
    <recommendedName>
        <fullName evidence="7">Protein ECERIFERUM 7</fullName>
    </recommendedName>
</protein>
<sequence length="444" mass="48712">IMEGRLANMWRLTVNESKFVETALQSELRVDGRGLYDYRKLTIKFGKEYGSSEVQLGQTHVMGFVTAQLVQPYKDRPNEGSLSIFTEFSPMADPSFEPGRPGESAVELGRIIDRGLRESRAVDTESLCVLPGKMVWSVRIDLHILDNGGNLVDAANIAALAALMTFRRPDCTVGGENGQEVIIHTLEEREPLPLIIHHLPIAFTFGFFNKGTIVVMDPTYVEEAVMCGRMTVTVNANGDICAIQKPGEEGVDHSVILHCLRLASSRAAATTKIIREEVEAYNREKSLQKVKRHPTLAKPEVSGPIVVVKEGHKKSADEDKAAEVSREHVERLNLTSVELKGSSKEEEAAASPAKFKGSPSSWDPYTEAMDVDSLKASLASKGDSVSKSPIKKKMNDSGNAQEDGEVSVEEVTEDSGKKGTRHKDGELTLKDAVKPKKKRKNKSS</sequence>
<evidence type="ECO:0000256" key="3">
    <source>
        <dbReference type="ARBA" id="ARBA00006678"/>
    </source>
</evidence>
<keyword evidence="4" id="KW-0963">Cytoplasm</keyword>
<evidence type="ECO:0000313" key="11">
    <source>
        <dbReference type="EMBL" id="CAH2063376.1"/>
    </source>
</evidence>
<feature type="compositionally biased region" description="Basic and acidic residues" evidence="8">
    <location>
        <begin position="309"/>
        <end position="331"/>
    </location>
</feature>
<dbReference type="Gene3D" id="3.30.230.70">
    <property type="entry name" value="GHMP Kinase, N-terminal domain"/>
    <property type="match status" value="1"/>
</dbReference>
<dbReference type="GO" id="GO:0071028">
    <property type="term" value="P:nuclear mRNA surveillance"/>
    <property type="evidence" value="ECO:0007669"/>
    <property type="project" value="TreeGrafter"/>
</dbReference>
<dbReference type="EMBL" id="OU466861">
    <property type="protein sequence ID" value="CAH2063376.1"/>
    <property type="molecule type" value="Genomic_DNA"/>
</dbReference>
<dbReference type="GO" id="GO:0035925">
    <property type="term" value="F:mRNA 3'-UTR AU-rich region binding"/>
    <property type="evidence" value="ECO:0007669"/>
    <property type="project" value="TreeGrafter"/>
</dbReference>
<feature type="compositionally biased region" description="Acidic residues" evidence="8">
    <location>
        <begin position="402"/>
        <end position="413"/>
    </location>
</feature>
<feature type="domain" description="Exoribonuclease phosphorolytic" evidence="9">
    <location>
        <begin position="38"/>
        <end position="169"/>
    </location>
</feature>
<evidence type="ECO:0000259" key="10">
    <source>
        <dbReference type="Pfam" id="PF03725"/>
    </source>
</evidence>
<feature type="compositionally biased region" description="Basic and acidic residues" evidence="8">
    <location>
        <begin position="414"/>
        <end position="434"/>
    </location>
</feature>